<evidence type="ECO:0008006" key="3">
    <source>
        <dbReference type="Google" id="ProtNLM"/>
    </source>
</evidence>
<sequence>MTASTLLRVLIIAGPNGAGKTTFANEFLPKEANCPHFINADLIAAGLSPFQPEEAAFRAGRLVLERIAVFVRQRQSFAFETTLSGRIYAHLITQWRAQGYFVELFFLRLPDADFAVSRVRQRVAEGGHNVAEPTIRRRFKAGWRNFETIYKPLVDAWAIYDNAGISPLLISKGANP</sequence>
<organism evidence="1 2">
    <name type="scientific">Candidatus Competibacter denitrificans Run_A_D11</name>
    <dbReference type="NCBI Taxonomy" id="1400863"/>
    <lineage>
        <taxon>Bacteria</taxon>
        <taxon>Pseudomonadati</taxon>
        <taxon>Pseudomonadota</taxon>
        <taxon>Gammaproteobacteria</taxon>
        <taxon>Candidatus Competibacteraceae</taxon>
        <taxon>Candidatus Competibacter</taxon>
    </lineage>
</organism>
<dbReference type="Pfam" id="PF13671">
    <property type="entry name" value="AAA_33"/>
    <property type="match status" value="1"/>
</dbReference>
<reference evidence="1" key="2">
    <citation type="submission" date="2014-03" db="EMBL/GenBank/DDBJ databases">
        <title>Candidatus Competibacter-lineage genomes retrieved from metagenomes reveal functional metabolic diversity.</title>
        <authorList>
            <person name="McIlroy S.J."/>
            <person name="Albertsen M."/>
            <person name="Andresen E.K."/>
            <person name="Saunders A.M."/>
            <person name="Kristiansen R."/>
            <person name="Stokholm-Bjerregaard M."/>
            <person name="Nielsen K.L."/>
            <person name="Nielsen P.H."/>
        </authorList>
    </citation>
    <scope>NUCLEOTIDE SEQUENCE</scope>
    <source>
        <strain evidence="1">Run_A_D11</strain>
    </source>
</reference>
<reference evidence="1" key="1">
    <citation type="submission" date="2013-07" db="EMBL/GenBank/DDBJ databases">
        <authorList>
            <person name="McIlroy S."/>
        </authorList>
    </citation>
    <scope>NUCLEOTIDE SEQUENCE [LARGE SCALE GENOMIC DNA]</scope>
    <source>
        <strain evidence="1">Run_A_D11</strain>
    </source>
</reference>
<dbReference type="EMBL" id="CBTJ020000042">
    <property type="protein sequence ID" value="CDI02880.1"/>
    <property type="molecule type" value="Genomic_DNA"/>
</dbReference>
<evidence type="ECO:0000313" key="1">
    <source>
        <dbReference type="EMBL" id="CDI02880.1"/>
    </source>
</evidence>
<dbReference type="RefSeq" id="WP_048673426.1">
    <property type="nucleotide sequence ID" value="NZ_CBTJ020000042.1"/>
</dbReference>
<dbReference type="STRING" id="1400863.BN873_350136"/>
<dbReference type="OrthoDB" id="9791543at2"/>
<comment type="caution">
    <text evidence="1">The sequence shown here is derived from an EMBL/GenBank/DDBJ whole genome shotgun (WGS) entry which is preliminary data.</text>
</comment>
<proteinExistence type="predicted"/>
<dbReference type="Proteomes" id="UP000035760">
    <property type="component" value="Unassembled WGS sequence"/>
</dbReference>
<evidence type="ECO:0000313" key="2">
    <source>
        <dbReference type="Proteomes" id="UP000035760"/>
    </source>
</evidence>
<dbReference type="InterPro" id="IPR027417">
    <property type="entry name" value="P-loop_NTPase"/>
</dbReference>
<gene>
    <name evidence="1" type="ORF">BN873_350136</name>
</gene>
<protein>
    <recommendedName>
        <fullName evidence="3">UDP-N-acetylglucosamine kinase</fullName>
    </recommendedName>
</protein>
<dbReference type="PANTHER" id="PTHR39206">
    <property type="entry name" value="SLL8004 PROTEIN"/>
    <property type="match status" value="1"/>
</dbReference>
<dbReference type="Gene3D" id="3.40.50.300">
    <property type="entry name" value="P-loop containing nucleotide triphosphate hydrolases"/>
    <property type="match status" value="1"/>
</dbReference>
<dbReference type="PANTHER" id="PTHR39206:SF1">
    <property type="entry name" value="SLL8004 PROTEIN"/>
    <property type="match status" value="1"/>
</dbReference>
<dbReference type="SUPFAM" id="SSF52540">
    <property type="entry name" value="P-loop containing nucleoside triphosphate hydrolases"/>
    <property type="match status" value="1"/>
</dbReference>
<keyword evidence="2" id="KW-1185">Reference proteome</keyword>
<name>W6MAD5_9GAMM</name>
<dbReference type="AlphaFoldDB" id="W6MAD5"/>
<accession>W6MAD5</accession>